<protein>
    <submittedName>
        <fullName evidence="1">Uncharacterized protein</fullName>
    </submittedName>
</protein>
<comment type="caution">
    <text evidence="1">The sequence shown here is derived from an EMBL/GenBank/DDBJ whole genome shotgun (WGS) entry which is preliminary data.</text>
</comment>
<sequence>MYNNGSITDFNVKEFYLEYVLGICHADSQAQGKSVVNTLLMPSALIMQHNCSRKIEKSLIKSKHTKNKQKKLNLDMKVKKRKIQQKHWRTSLEGVQFISAEEYVTAIRQLKLVELALGKDARVETMHNNSQQWDGEGMDGRTLCVLLRVLREKSCSNAFEEAQIL</sequence>
<gene>
    <name evidence="1" type="ORF">EZS28_052947</name>
</gene>
<reference evidence="1 2" key="1">
    <citation type="submission" date="2019-03" db="EMBL/GenBank/DDBJ databases">
        <title>Single cell metagenomics reveals metabolic interactions within the superorganism composed of flagellate Streblomastix strix and complex community of Bacteroidetes bacteria on its surface.</title>
        <authorList>
            <person name="Treitli S.C."/>
            <person name="Kolisko M."/>
            <person name="Husnik F."/>
            <person name="Keeling P."/>
            <person name="Hampl V."/>
        </authorList>
    </citation>
    <scope>NUCLEOTIDE SEQUENCE [LARGE SCALE GENOMIC DNA]</scope>
    <source>
        <strain evidence="1">ST1C</strain>
    </source>
</reference>
<evidence type="ECO:0000313" key="2">
    <source>
        <dbReference type="Proteomes" id="UP000324800"/>
    </source>
</evidence>
<proteinExistence type="predicted"/>
<organism evidence="1 2">
    <name type="scientific">Streblomastix strix</name>
    <dbReference type="NCBI Taxonomy" id="222440"/>
    <lineage>
        <taxon>Eukaryota</taxon>
        <taxon>Metamonada</taxon>
        <taxon>Preaxostyla</taxon>
        <taxon>Oxymonadida</taxon>
        <taxon>Streblomastigidae</taxon>
        <taxon>Streblomastix</taxon>
    </lineage>
</organism>
<dbReference type="AlphaFoldDB" id="A0A5J4RP03"/>
<feature type="non-terminal residue" evidence="1">
    <location>
        <position position="165"/>
    </location>
</feature>
<accession>A0A5J4RP03</accession>
<evidence type="ECO:0000313" key="1">
    <source>
        <dbReference type="EMBL" id="KAA6335637.1"/>
    </source>
</evidence>
<name>A0A5J4RP03_9EUKA</name>
<dbReference type="Proteomes" id="UP000324800">
    <property type="component" value="Unassembled WGS sequence"/>
</dbReference>
<dbReference type="EMBL" id="SNRW01041755">
    <property type="protein sequence ID" value="KAA6335637.1"/>
    <property type="molecule type" value="Genomic_DNA"/>
</dbReference>